<dbReference type="EMBL" id="CM016552">
    <property type="protein sequence ID" value="TKW37137.1"/>
    <property type="molecule type" value="Genomic_DNA"/>
</dbReference>
<name>A0A4U6WGS0_SETVI</name>
<protein>
    <submittedName>
        <fullName evidence="2">Uncharacterized protein</fullName>
    </submittedName>
</protein>
<keyword evidence="3" id="KW-1185">Reference proteome</keyword>
<evidence type="ECO:0000256" key="1">
    <source>
        <dbReference type="SAM" id="MobiDB-lite"/>
    </source>
</evidence>
<reference evidence="2" key="1">
    <citation type="submission" date="2019-03" db="EMBL/GenBank/DDBJ databases">
        <title>WGS assembly of Setaria viridis.</title>
        <authorList>
            <person name="Huang P."/>
            <person name="Jenkins J."/>
            <person name="Grimwood J."/>
            <person name="Barry K."/>
            <person name="Healey A."/>
            <person name="Mamidi S."/>
            <person name="Sreedasyam A."/>
            <person name="Shu S."/>
            <person name="Feldman M."/>
            <person name="Wu J."/>
            <person name="Yu Y."/>
            <person name="Chen C."/>
            <person name="Johnson J."/>
            <person name="Rokhsar D."/>
            <person name="Baxter I."/>
            <person name="Schmutz J."/>
            <person name="Brutnell T."/>
            <person name="Kellogg E."/>
        </authorList>
    </citation>
    <scope>NUCLEOTIDE SEQUENCE [LARGE SCALE GENOMIC DNA]</scope>
</reference>
<dbReference type="Proteomes" id="UP000298652">
    <property type="component" value="Chromosome 1"/>
</dbReference>
<evidence type="ECO:0000313" key="3">
    <source>
        <dbReference type="Proteomes" id="UP000298652"/>
    </source>
</evidence>
<proteinExistence type="predicted"/>
<accession>A0A4U6WGS0</accession>
<dbReference type="Gramene" id="TKW37137">
    <property type="protein sequence ID" value="TKW37137"/>
    <property type="gene ID" value="SEVIR_1G029700v2"/>
</dbReference>
<sequence length="104" mass="11608">MCEGEATRRGRHTATAWLINGDLGEQGNITQHSDSDKRNGSVTMEYCGGRGEIPTHDVSKRRRERGKVQRRMWRGPCTLCYRDGDCETACERSEFGAITLSGGE</sequence>
<gene>
    <name evidence="2" type="ORF">SEVIR_1G029700v2</name>
</gene>
<feature type="compositionally biased region" description="Basic residues" evidence="1">
    <location>
        <begin position="59"/>
        <end position="68"/>
    </location>
</feature>
<evidence type="ECO:0000313" key="2">
    <source>
        <dbReference type="EMBL" id="TKW37137.1"/>
    </source>
</evidence>
<feature type="region of interest" description="Disordered" evidence="1">
    <location>
        <begin position="24"/>
        <end position="68"/>
    </location>
</feature>
<organism evidence="2 3">
    <name type="scientific">Setaria viridis</name>
    <name type="common">Green bristlegrass</name>
    <name type="synonym">Setaria italica subsp. viridis</name>
    <dbReference type="NCBI Taxonomy" id="4556"/>
    <lineage>
        <taxon>Eukaryota</taxon>
        <taxon>Viridiplantae</taxon>
        <taxon>Streptophyta</taxon>
        <taxon>Embryophyta</taxon>
        <taxon>Tracheophyta</taxon>
        <taxon>Spermatophyta</taxon>
        <taxon>Magnoliopsida</taxon>
        <taxon>Liliopsida</taxon>
        <taxon>Poales</taxon>
        <taxon>Poaceae</taxon>
        <taxon>PACMAD clade</taxon>
        <taxon>Panicoideae</taxon>
        <taxon>Panicodae</taxon>
        <taxon>Paniceae</taxon>
        <taxon>Cenchrinae</taxon>
        <taxon>Setaria</taxon>
    </lineage>
</organism>
<dbReference type="AlphaFoldDB" id="A0A4U6WGS0"/>